<comment type="subcellular location">
    <subcellularLocation>
        <location evidence="1 7">Cell membrane</location>
        <topology evidence="1 7">Multi-pass membrane protein</topology>
    </subcellularLocation>
</comment>
<keyword evidence="6 7" id="KW-0472">Membrane</keyword>
<evidence type="ECO:0000256" key="7">
    <source>
        <dbReference type="RuleBase" id="RU363032"/>
    </source>
</evidence>
<name>A0A100VK14_PAEAM</name>
<evidence type="ECO:0000256" key="2">
    <source>
        <dbReference type="ARBA" id="ARBA00022448"/>
    </source>
</evidence>
<dbReference type="AlphaFoldDB" id="A0A100VK14"/>
<keyword evidence="4 7" id="KW-0812">Transmembrane</keyword>
<feature type="domain" description="ABC transmembrane type-1" evidence="8">
    <location>
        <begin position="75"/>
        <end position="267"/>
    </location>
</feature>
<keyword evidence="2 7" id="KW-0813">Transport</keyword>
<feature type="transmembrane region" description="Helical" evidence="7">
    <location>
        <begin position="12"/>
        <end position="34"/>
    </location>
</feature>
<organism evidence="9 10">
    <name type="scientific">Paenibacillus amylolyticus</name>
    <dbReference type="NCBI Taxonomy" id="1451"/>
    <lineage>
        <taxon>Bacteria</taxon>
        <taxon>Bacillati</taxon>
        <taxon>Bacillota</taxon>
        <taxon>Bacilli</taxon>
        <taxon>Bacillales</taxon>
        <taxon>Paenibacillaceae</taxon>
        <taxon>Paenibacillus</taxon>
    </lineage>
</organism>
<dbReference type="InterPro" id="IPR035906">
    <property type="entry name" value="MetI-like_sf"/>
</dbReference>
<evidence type="ECO:0000256" key="4">
    <source>
        <dbReference type="ARBA" id="ARBA00022692"/>
    </source>
</evidence>
<reference evidence="10" key="2">
    <citation type="submission" date="2016-01" db="EMBL/GenBank/DDBJ databases">
        <title>Draft Genome Sequence of Paenibacillus amylolyticus Heshi-A3 that Was Isolated from Fermented Rice Bran with Aging Salted Mackerel, Which Was Named Heshiko as Traditional Fermented Seafood in Japan.</title>
        <authorList>
            <person name="Akuzawa S."/>
            <person name="Nakagawa J."/>
            <person name="Kanekatsu T."/>
            <person name="Kubota E."/>
            <person name="Ohtake R."/>
            <person name="Suzuki T."/>
            <person name="Kanesaki Y."/>
        </authorList>
    </citation>
    <scope>NUCLEOTIDE SEQUENCE [LARGE SCALE GENOMIC DNA]</scope>
    <source>
        <strain evidence="10">Heshi-A3</strain>
    </source>
</reference>
<feature type="transmembrane region" description="Helical" evidence="7">
    <location>
        <begin position="74"/>
        <end position="98"/>
    </location>
</feature>
<dbReference type="Pfam" id="PF00528">
    <property type="entry name" value="BPD_transp_1"/>
    <property type="match status" value="1"/>
</dbReference>
<reference evidence="9 10" key="1">
    <citation type="journal article" date="2016" name="Genome Announc.">
        <title>Draft Genome Sequence of Paenibacillus amylolyticus Heshi-A3, Isolated from Fermented Rice Bran in a Japanese Fermented Seafood Dish.</title>
        <authorList>
            <person name="Akuzawa S."/>
            <person name="Nagaoka J."/>
            <person name="Kanekatsu M."/>
            <person name="Kubota E."/>
            <person name="Ohtake R."/>
            <person name="Suzuki T."/>
            <person name="Kanesaki Y."/>
        </authorList>
    </citation>
    <scope>NUCLEOTIDE SEQUENCE [LARGE SCALE GENOMIC DNA]</scope>
    <source>
        <strain evidence="9 10">Heshi-A3</strain>
    </source>
</reference>
<dbReference type="EMBL" id="BCNV01000001">
    <property type="protein sequence ID" value="GAS81271.1"/>
    <property type="molecule type" value="Genomic_DNA"/>
</dbReference>
<keyword evidence="5 7" id="KW-1133">Transmembrane helix</keyword>
<proteinExistence type="inferred from homology"/>
<evidence type="ECO:0000313" key="9">
    <source>
        <dbReference type="EMBL" id="GAS81271.1"/>
    </source>
</evidence>
<evidence type="ECO:0000256" key="1">
    <source>
        <dbReference type="ARBA" id="ARBA00004651"/>
    </source>
</evidence>
<feature type="transmembrane region" description="Helical" evidence="7">
    <location>
        <begin position="246"/>
        <end position="267"/>
    </location>
</feature>
<evidence type="ECO:0000259" key="8">
    <source>
        <dbReference type="PROSITE" id="PS50928"/>
    </source>
</evidence>
<dbReference type="GO" id="GO:0005886">
    <property type="term" value="C:plasma membrane"/>
    <property type="evidence" value="ECO:0007669"/>
    <property type="project" value="UniProtKB-SubCell"/>
</dbReference>
<dbReference type="SUPFAM" id="SSF161098">
    <property type="entry name" value="MetI-like"/>
    <property type="match status" value="1"/>
</dbReference>
<keyword evidence="3" id="KW-1003">Cell membrane</keyword>
<dbReference type="InterPro" id="IPR000515">
    <property type="entry name" value="MetI-like"/>
</dbReference>
<evidence type="ECO:0000256" key="5">
    <source>
        <dbReference type="ARBA" id="ARBA00022989"/>
    </source>
</evidence>
<dbReference type="GO" id="GO:0055085">
    <property type="term" value="P:transmembrane transport"/>
    <property type="evidence" value="ECO:0007669"/>
    <property type="project" value="InterPro"/>
</dbReference>
<dbReference type="CDD" id="cd06261">
    <property type="entry name" value="TM_PBP2"/>
    <property type="match status" value="1"/>
</dbReference>
<comment type="caution">
    <text evidence="9">The sequence shown here is derived from an EMBL/GenBank/DDBJ whole genome shotgun (WGS) entry which is preliminary data.</text>
</comment>
<feature type="transmembrane region" description="Helical" evidence="7">
    <location>
        <begin position="110"/>
        <end position="134"/>
    </location>
</feature>
<protein>
    <submittedName>
        <fullName evidence="9">Binding-protein-dependent transport systems inner membrane component</fullName>
    </submittedName>
</protein>
<dbReference type="Proteomes" id="UP000069697">
    <property type="component" value="Unassembled WGS sequence"/>
</dbReference>
<dbReference type="PANTHER" id="PTHR43744">
    <property type="entry name" value="ABC TRANSPORTER PERMEASE PROTEIN MG189-RELATED-RELATED"/>
    <property type="match status" value="1"/>
</dbReference>
<feature type="transmembrane region" description="Helical" evidence="7">
    <location>
        <begin position="146"/>
        <end position="166"/>
    </location>
</feature>
<feature type="transmembrane region" description="Helical" evidence="7">
    <location>
        <begin position="187"/>
        <end position="212"/>
    </location>
</feature>
<accession>A0A100VK14</accession>
<evidence type="ECO:0000313" key="10">
    <source>
        <dbReference type="Proteomes" id="UP000069697"/>
    </source>
</evidence>
<comment type="similarity">
    <text evidence="7">Belongs to the binding-protein-dependent transport system permease family.</text>
</comment>
<dbReference type="RefSeq" id="WP_201028073.1">
    <property type="nucleotide sequence ID" value="NZ_BCNV01000001.1"/>
</dbReference>
<dbReference type="PROSITE" id="PS50928">
    <property type="entry name" value="ABC_TM1"/>
    <property type="match status" value="1"/>
</dbReference>
<sequence>MHVPIKRQLVQAGRHAAIILLGLLMLYPVLWLILSSFKPNHLIFTSGSLFPTSFTLEHYINGWKGLQGISFGRFFGNSVLISVMSVLGNVISCSLAAFAFSRLKFRFKGLWFSMMLITIMLPYHVTLVPQYILYNELQWINTYFPLILPKWLAQDSFFILLMVQFIRGIPRELDESATIDGCGQSQIFFRIVVPLLVPALITTAIFTFLWSWDDFFSQMIYLSKIDLFTVQLGIRSLFDPSGQSDWGALLAMSTLSLLPVTIIFLLFQRYFLEGIATTGLK</sequence>
<dbReference type="PANTHER" id="PTHR43744:SF6">
    <property type="entry name" value="ABC TRANSPORTER PERMEASE PROTEIN YESQ-RELATED"/>
    <property type="match status" value="1"/>
</dbReference>
<dbReference type="Gene3D" id="1.10.3720.10">
    <property type="entry name" value="MetI-like"/>
    <property type="match status" value="1"/>
</dbReference>
<gene>
    <name evidence="9" type="ORF">PAHA3_1345</name>
</gene>
<evidence type="ECO:0000256" key="3">
    <source>
        <dbReference type="ARBA" id="ARBA00022475"/>
    </source>
</evidence>
<evidence type="ECO:0000256" key="6">
    <source>
        <dbReference type="ARBA" id="ARBA00023136"/>
    </source>
</evidence>